<keyword evidence="3" id="KW-1185">Reference proteome</keyword>
<dbReference type="Proteomes" id="UP001215280">
    <property type="component" value="Unassembled WGS sequence"/>
</dbReference>
<accession>A0AAD7HR83</accession>
<protein>
    <submittedName>
        <fullName evidence="2">Uncharacterized protein</fullName>
    </submittedName>
</protein>
<feature type="region of interest" description="Disordered" evidence="1">
    <location>
        <begin position="218"/>
        <end position="239"/>
    </location>
</feature>
<dbReference type="AlphaFoldDB" id="A0AAD7HR83"/>
<feature type="region of interest" description="Disordered" evidence="1">
    <location>
        <begin position="164"/>
        <end position="195"/>
    </location>
</feature>
<reference evidence="2" key="1">
    <citation type="submission" date="2023-03" db="EMBL/GenBank/DDBJ databases">
        <title>Massive genome expansion in bonnet fungi (Mycena s.s.) driven by repeated elements and novel gene families across ecological guilds.</title>
        <authorList>
            <consortium name="Lawrence Berkeley National Laboratory"/>
            <person name="Harder C.B."/>
            <person name="Miyauchi S."/>
            <person name="Viragh M."/>
            <person name="Kuo A."/>
            <person name="Thoen E."/>
            <person name="Andreopoulos B."/>
            <person name="Lu D."/>
            <person name="Skrede I."/>
            <person name="Drula E."/>
            <person name="Henrissat B."/>
            <person name="Morin E."/>
            <person name="Kohler A."/>
            <person name="Barry K."/>
            <person name="LaButti K."/>
            <person name="Morin E."/>
            <person name="Salamov A."/>
            <person name="Lipzen A."/>
            <person name="Mereny Z."/>
            <person name="Hegedus B."/>
            <person name="Baldrian P."/>
            <person name="Stursova M."/>
            <person name="Weitz H."/>
            <person name="Taylor A."/>
            <person name="Grigoriev I.V."/>
            <person name="Nagy L.G."/>
            <person name="Martin F."/>
            <person name="Kauserud H."/>
        </authorList>
    </citation>
    <scope>NUCLEOTIDE SEQUENCE</scope>
    <source>
        <strain evidence="2">CBHHK188m</strain>
    </source>
</reference>
<sequence length="239" mass="26341">MPRRSLSDPLFSAAPVSAREVPIGWDGLSPHKHHTASSFVPSSYITSAVARASFSPLYISSNAGKFLDHEWIDIPMLKEYLARTLVPNTSISSLRFVSKSKPLRLSLPRSKWSPRLSDYRQLLATSGWRIVRGNFAIGPGVLLSDSEPQPSDHDSDLEVLTLQPTSRSSRSSIAIPDPCDVHADEQFDPTPSDELSALSNAVSISNDKQVDGDFKECFDPSKPAESHTLWQEKIQRSLG</sequence>
<gene>
    <name evidence="2" type="ORF">DFH07DRAFT_782771</name>
</gene>
<evidence type="ECO:0000256" key="1">
    <source>
        <dbReference type="SAM" id="MobiDB-lite"/>
    </source>
</evidence>
<name>A0AAD7HR83_9AGAR</name>
<organism evidence="2 3">
    <name type="scientific">Mycena maculata</name>
    <dbReference type="NCBI Taxonomy" id="230809"/>
    <lineage>
        <taxon>Eukaryota</taxon>
        <taxon>Fungi</taxon>
        <taxon>Dikarya</taxon>
        <taxon>Basidiomycota</taxon>
        <taxon>Agaricomycotina</taxon>
        <taxon>Agaricomycetes</taxon>
        <taxon>Agaricomycetidae</taxon>
        <taxon>Agaricales</taxon>
        <taxon>Marasmiineae</taxon>
        <taxon>Mycenaceae</taxon>
        <taxon>Mycena</taxon>
    </lineage>
</organism>
<evidence type="ECO:0000313" key="2">
    <source>
        <dbReference type="EMBL" id="KAJ7726333.1"/>
    </source>
</evidence>
<evidence type="ECO:0000313" key="3">
    <source>
        <dbReference type="Proteomes" id="UP001215280"/>
    </source>
</evidence>
<dbReference type="EMBL" id="JARJLG010000220">
    <property type="protein sequence ID" value="KAJ7726333.1"/>
    <property type="molecule type" value="Genomic_DNA"/>
</dbReference>
<comment type="caution">
    <text evidence="2">The sequence shown here is derived from an EMBL/GenBank/DDBJ whole genome shotgun (WGS) entry which is preliminary data.</text>
</comment>
<proteinExistence type="predicted"/>